<dbReference type="AlphaFoldDB" id="A0A0A9ABI9"/>
<sequence length="76" mass="8462">MLLLLPQLALDNPDLRLPAVALDQRGVGVCVDAEGRRWEQEVADSRSTVTTQWRGSVRTYTSSALRARPCPPTRSR</sequence>
<reference evidence="1" key="2">
    <citation type="journal article" date="2015" name="Data Brief">
        <title>Shoot transcriptome of the giant reed, Arundo donax.</title>
        <authorList>
            <person name="Barrero R.A."/>
            <person name="Guerrero F.D."/>
            <person name="Moolhuijzen P."/>
            <person name="Goolsby J.A."/>
            <person name="Tidwell J."/>
            <person name="Bellgard S.E."/>
            <person name="Bellgard M.I."/>
        </authorList>
    </citation>
    <scope>NUCLEOTIDE SEQUENCE</scope>
    <source>
        <tissue evidence="1">Shoot tissue taken approximately 20 cm above the soil surface</tissue>
    </source>
</reference>
<evidence type="ECO:0000313" key="1">
    <source>
        <dbReference type="EMBL" id="JAD46355.1"/>
    </source>
</evidence>
<protein>
    <submittedName>
        <fullName evidence="1">Uncharacterized protein</fullName>
    </submittedName>
</protein>
<reference evidence="1" key="1">
    <citation type="submission" date="2014-09" db="EMBL/GenBank/DDBJ databases">
        <authorList>
            <person name="Magalhaes I.L.F."/>
            <person name="Oliveira U."/>
            <person name="Santos F.R."/>
            <person name="Vidigal T.H.D.A."/>
            <person name="Brescovit A.D."/>
            <person name="Santos A.J."/>
        </authorList>
    </citation>
    <scope>NUCLEOTIDE SEQUENCE</scope>
    <source>
        <tissue evidence="1">Shoot tissue taken approximately 20 cm above the soil surface</tissue>
    </source>
</reference>
<accession>A0A0A9ABI9</accession>
<dbReference type="EMBL" id="GBRH01251540">
    <property type="protein sequence ID" value="JAD46355.1"/>
    <property type="molecule type" value="Transcribed_RNA"/>
</dbReference>
<organism evidence="1">
    <name type="scientific">Arundo donax</name>
    <name type="common">Giant reed</name>
    <name type="synonym">Donax arundinaceus</name>
    <dbReference type="NCBI Taxonomy" id="35708"/>
    <lineage>
        <taxon>Eukaryota</taxon>
        <taxon>Viridiplantae</taxon>
        <taxon>Streptophyta</taxon>
        <taxon>Embryophyta</taxon>
        <taxon>Tracheophyta</taxon>
        <taxon>Spermatophyta</taxon>
        <taxon>Magnoliopsida</taxon>
        <taxon>Liliopsida</taxon>
        <taxon>Poales</taxon>
        <taxon>Poaceae</taxon>
        <taxon>PACMAD clade</taxon>
        <taxon>Arundinoideae</taxon>
        <taxon>Arundineae</taxon>
        <taxon>Arundo</taxon>
    </lineage>
</organism>
<name>A0A0A9ABI9_ARUDO</name>
<proteinExistence type="predicted"/>